<evidence type="ECO:0000313" key="2">
    <source>
        <dbReference type="EMBL" id="AWN21183.1"/>
    </source>
</evidence>
<keyword evidence="1" id="KW-0812">Transmembrane</keyword>
<evidence type="ECO:0000313" key="3">
    <source>
        <dbReference type="Proteomes" id="UP000245369"/>
    </source>
</evidence>
<reference evidence="2 3" key="1">
    <citation type="submission" date="2018-05" db="EMBL/GenBank/DDBJ databases">
        <title>Complete genome sequences of Streptococcus sobrinus.</title>
        <authorList>
            <person name="Sales M."/>
            <person name="Jensen P.A."/>
        </authorList>
    </citation>
    <scope>NUCLEOTIDE SEQUENCE [LARGE SCALE GENOMIC DNA]</scope>
    <source>
        <strain evidence="2 3">SL1</strain>
    </source>
</reference>
<sequence length="72" mass="8378">MKYNLFILWLLLVILTTIFNRCSKNEKLKALFSVSLFLLIILLALYALTCSGLRRRGLWTIFTTISFMMTKG</sequence>
<feature type="transmembrane region" description="Helical" evidence="1">
    <location>
        <begin position="30"/>
        <end position="48"/>
    </location>
</feature>
<organism evidence="2 3">
    <name type="scientific">Streptococcus sobrinus</name>
    <dbReference type="NCBI Taxonomy" id="1310"/>
    <lineage>
        <taxon>Bacteria</taxon>
        <taxon>Bacillati</taxon>
        <taxon>Bacillota</taxon>
        <taxon>Bacilli</taxon>
        <taxon>Lactobacillales</taxon>
        <taxon>Streptococcaceae</taxon>
        <taxon>Streptococcus</taxon>
    </lineage>
</organism>
<keyword evidence="3" id="KW-1185">Reference proteome</keyword>
<keyword evidence="1" id="KW-1133">Transmembrane helix</keyword>
<evidence type="ECO:0000256" key="1">
    <source>
        <dbReference type="SAM" id="Phobius"/>
    </source>
</evidence>
<proteinExistence type="predicted"/>
<gene>
    <name evidence="2" type="ORF">DK182_07415</name>
</gene>
<dbReference type="EMBL" id="CP029490">
    <property type="protein sequence ID" value="AWN21183.1"/>
    <property type="molecule type" value="Genomic_DNA"/>
</dbReference>
<keyword evidence="1" id="KW-0472">Membrane</keyword>
<protein>
    <submittedName>
        <fullName evidence="2">Uncharacterized protein</fullName>
    </submittedName>
</protein>
<name>A0ABN5LJF4_9STRE</name>
<dbReference type="Proteomes" id="UP000245369">
    <property type="component" value="Chromosome"/>
</dbReference>
<accession>A0ABN5LJF4</accession>